<name>W7C3W1_9LIST</name>
<keyword evidence="3" id="KW-1185">Reference proteome</keyword>
<dbReference type="Pfam" id="PF21847">
    <property type="entry name" value="DUF6906"/>
    <property type="match status" value="1"/>
</dbReference>
<evidence type="ECO:0000259" key="1">
    <source>
        <dbReference type="Pfam" id="PF21847"/>
    </source>
</evidence>
<evidence type="ECO:0000313" key="3">
    <source>
        <dbReference type="Proteomes" id="UP000019254"/>
    </source>
</evidence>
<protein>
    <recommendedName>
        <fullName evidence="1">DUF6906 domain-containing protein</fullName>
    </recommendedName>
</protein>
<dbReference type="InterPro" id="IPR054201">
    <property type="entry name" value="DUF6906"/>
</dbReference>
<dbReference type="Proteomes" id="UP000019254">
    <property type="component" value="Unassembled WGS sequence"/>
</dbReference>
<evidence type="ECO:0000313" key="2">
    <source>
        <dbReference type="EMBL" id="EUJ27338.1"/>
    </source>
</evidence>
<dbReference type="AlphaFoldDB" id="W7C3W1"/>
<sequence>MKQGKRPTKRQSIFITSHRLVAANWLVVKDTSIEMQIKHRVSGKVRMLYK</sequence>
<gene>
    <name evidence="2" type="ORF">PCORN_13452</name>
</gene>
<reference evidence="2 3" key="1">
    <citation type="journal article" date="2014" name="Int. J. Syst. Evol. Microbiol.">
        <title>Listeria floridensis sp. nov., Listeria aquatica sp. nov., Listeria cornellensis sp. nov., Listeria riparia sp. nov. and Listeria grandensis sp. nov., from agricultural and natural environments.</title>
        <authorList>
            <person name="den Bakker H.C."/>
            <person name="Warchocki S."/>
            <person name="Wright E.M."/>
            <person name="Allred A.F."/>
            <person name="Ahlstrom C."/>
            <person name="Manuel C.S."/>
            <person name="Stasiewicz M.J."/>
            <person name="Burrell A."/>
            <person name="Roof S."/>
            <person name="Strawn L."/>
            <person name="Fortes E.D."/>
            <person name="Nightingale K.K."/>
            <person name="Kephart D."/>
            <person name="Wiedmann M."/>
        </authorList>
    </citation>
    <scope>NUCLEOTIDE SEQUENCE [LARGE SCALE GENOMIC DNA]</scope>
    <source>
        <strain evidence="3">FSL F6-969</strain>
    </source>
</reference>
<proteinExistence type="predicted"/>
<organism evidence="2 3">
    <name type="scientific">Listeria cornellensis FSL F6-0969</name>
    <dbReference type="NCBI Taxonomy" id="1265820"/>
    <lineage>
        <taxon>Bacteria</taxon>
        <taxon>Bacillati</taxon>
        <taxon>Bacillota</taxon>
        <taxon>Bacilli</taxon>
        <taxon>Bacillales</taxon>
        <taxon>Listeriaceae</taxon>
        <taxon>Listeria</taxon>
    </lineage>
</organism>
<dbReference type="EMBL" id="AODE01000026">
    <property type="protein sequence ID" value="EUJ27338.1"/>
    <property type="molecule type" value="Genomic_DNA"/>
</dbReference>
<dbReference type="RefSeq" id="WP_420912032.1">
    <property type="nucleotide sequence ID" value="NZ_AODE01000026.1"/>
</dbReference>
<dbReference type="STRING" id="1265820.PCORN_13452"/>
<feature type="domain" description="DUF6906" evidence="1">
    <location>
        <begin position="1"/>
        <end position="50"/>
    </location>
</feature>
<accession>W7C3W1</accession>
<comment type="caution">
    <text evidence="2">The sequence shown here is derived from an EMBL/GenBank/DDBJ whole genome shotgun (WGS) entry which is preliminary data.</text>
</comment>